<evidence type="ECO:0000313" key="2">
    <source>
        <dbReference type="Proteomes" id="UP000250140"/>
    </source>
</evidence>
<dbReference type="GO" id="GO:0016740">
    <property type="term" value="F:transferase activity"/>
    <property type="evidence" value="ECO:0007669"/>
    <property type="project" value="UniProtKB-KW"/>
</dbReference>
<accession>A0A8E2F4G1</accession>
<organism evidence="1 2">
    <name type="scientific">Glonium stellatum</name>
    <dbReference type="NCBI Taxonomy" id="574774"/>
    <lineage>
        <taxon>Eukaryota</taxon>
        <taxon>Fungi</taxon>
        <taxon>Dikarya</taxon>
        <taxon>Ascomycota</taxon>
        <taxon>Pezizomycotina</taxon>
        <taxon>Dothideomycetes</taxon>
        <taxon>Pleosporomycetidae</taxon>
        <taxon>Gloniales</taxon>
        <taxon>Gloniaceae</taxon>
        <taxon>Glonium</taxon>
    </lineage>
</organism>
<dbReference type="InterPro" id="IPR050587">
    <property type="entry name" value="GNT1/Glycosyltrans_8"/>
</dbReference>
<dbReference type="Proteomes" id="UP000250140">
    <property type="component" value="Unassembled WGS sequence"/>
</dbReference>
<dbReference type="EMBL" id="KV749328">
    <property type="protein sequence ID" value="OCL09956.1"/>
    <property type="molecule type" value="Genomic_DNA"/>
</dbReference>
<keyword evidence="2" id="KW-1185">Reference proteome</keyword>
<keyword evidence="1" id="KW-0808">Transferase</keyword>
<name>A0A8E2F4G1_9PEZI</name>
<dbReference type="AlphaFoldDB" id="A0A8E2F4G1"/>
<dbReference type="Gene3D" id="3.90.550.10">
    <property type="entry name" value="Spore Coat Polysaccharide Biosynthesis Protein SpsA, Chain A"/>
    <property type="match status" value="1"/>
</dbReference>
<gene>
    <name evidence="1" type="ORF">AOQ84DRAFT_9606</name>
</gene>
<dbReference type="InterPro" id="IPR029044">
    <property type="entry name" value="Nucleotide-diphossugar_trans"/>
</dbReference>
<dbReference type="SUPFAM" id="SSF53448">
    <property type="entry name" value="Nucleotide-diphospho-sugar transferases"/>
    <property type="match status" value="1"/>
</dbReference>
<dbReference type="OrthoDB" id="2014201at2759"/>
<reference evidence="1 2" key="1">
    <citation type="journal article" date="2016" name="Nat. Commun.">
        <title>Ectomycorrhizal ecology is imprinted in the genome of the dominant symbiotic fungus Cenococcum geophilum.</title>
        <authorList>
            <consortium name="DOE Joint Genome Institute"/>
            <person name="Peter M."/>
            <person name="Kohler A."/>
            <person name="Ohm R.A."/>
            <person name="Kuo A."/>
            <person name="Krutzmann J."/>
            <person name="Morin E."/>
            <person name="Arend M."/>
            <person name="Barry K.W."/>
            <person name="Binder M."/>
            <person name="Choi C."/>
            <person name="Clum A."/>
            <person name="Copeland A."/>
            <person name="Grisel N."/>
            <person name="Haridas S."/>
            <person name="Kipfer T."/>
            <person name="LaButti K."/>
            <person name="Lindquist E."/>
            <person name="Lipzen A."/>
            <person name="Maire R."/>
            <person name="Meier B."/>
            <person name="Mihaltcheva S."/>
            <person name="Molinier V."/>
            <person name="Murat C."/>
            <person name="Poggeler S."/>
            <person name="Quandt C.A."/>
            <person name="Sperisen C."/>
            <person name="Tritt A."/>
            <person name="Tisserant E."/>
            <person name="Crous P.W."/>
            <person name="Henrissat B."/>
            <person name="Nehls U."/>
            <person name="Egli S."/>
            <person name="Spatafora J.W."/>
            <person name="Grigoriev I.V."/>
            <person name="Martin F.M."/>
        </authorList>
    </citation>
    <scope>NUCLEOTIDE SEQUENCE [LARGE SCALE GENOMIC DNA]</scope>
    <source>
        <strain evidence="1 2">CBS 207.34</strain>
    </source>
</reference>
<evidence type="ECO:0000313" key="1">
    <source>
        <dbReference type="EMBL" id="OCL09956.1"/>
    </source>
</evidence>
<proteinExistence type="predicted"/>
<sequence>MCAPPSSRRARRPYLVSALLFLISLWYLYSRPSPPIIDLNYGLLNAADATSSKYAIATFLSGDQPYDTDAYFVSARMLTYQLLHAPETRNSRPIPFLVLCTKAVPEDKKARLEKDGATVIVVEDVKLRWWIRTGVTRWADQFTKLRLFEMTQYTRILFLDADSLLTGPIDAIFDTAAVRTPARTNFSRVAQIKADEAPVPAQYVFAARSDNAFSGCREHAFPPPSHNAISAGFWVAAPSRELFRYLLSTMNSYRRFDPHTMEQSLLNYAFRREGTMPWRELEPKWSATWANQADVDGGVVALHEKLWNENLGDGGGVGELRKRWYEMQDRMKKYFKDRDEGRINDTELGS</sequence>
<protein>
    <submittedName>
        <fullName evidence="1">Glycosyltransferase family 8 protein</fullName>
    </submittedName>
</protein>
<dbReference type="PANTHER" id="PTHR11183">
    <property type="entry name" value="GLYCOGENIN SUBFAMILY MEMBER"/>
    <property type="match status" value="1"/>
</dbReference>